<protein>
    <submittedName>
        <fullName evidence="1">Uncharacterized protein</fullName>
    </submittedName>
</protein>
<gene>
    <name evidence="1" type="ORF">GE061_006493</name>
</gene>
<comment type="caution">
    <text evidence="1">The sequence shown here is derived from an EMBL/GenBank/DDBJ whole genome shotgun (WGS) entry which is preliminary data.</text>
</comment>
<reference evidence="1" key="1">
    <citation type="journal article" date="2021" name="Mol. Ecol. Resour.">
        <title>Apolygus lucorum genome provides insights into omnivorousness and mesophyll feeding.</title>
        <authorList>
            <person name="Liu Y."/>
            <person name="Liu H."/>
            <person name="Wang H."/>
            <person name="Huang T."/>
            <person name="Liu B."/>
            <person name="Yang B."/>
            <person name="Yin L."/>
            <person name="Li B."/>
            <person name="Zhang Y."/>
            <person name="Zhang S."/>
            <person name="Jiang F."/>
            <person name="Zhang X."/>
            <person name="Ren Y."/>
            <person name="Wang B."/>
            <person name="Wang S."/>
            <person name="Lu Y."/>
            <person name="Wu K."/>
            <person name="Fan W."/>
            <person name="Wang G."/>
        </authorList>
    </citation>
    <scope>NUCLEOTIDE SEQUENCE</scope>
    <source>
        <strain evidence="1">12Hb</strain>
    </source>
</reference>
<name>A0A8S9WVS4_APOLU</name>
<organism evidence="1 2">
    <name type="scientific">Apolygus lucorum</name>
    <name type="common">Small green plant bug</name>
    <name type="synonym">Lygocoris lucorum</name>
    <dbReference type="NCBI Taxonomy" id="248454"/>
    <lineage>
        <taxon>Eukaryota</taxon>
        <taxon>Metazoa</taxon>
        <taxon>Ecdysozoa</taxon>
        <taxon>Arthropoda</taxon>
        <taxon>Hexapoda</taxon>
        <taxon>Insecta</taxon>
        <taxon>Pterygota</taxon>
        <taxon>Neoptera</taxon>
        <taxon>Paraneoptera</taxon>
        <taxon>Hemiptera</taxon>
        <taxon>Heteroptera</taxon>
        <taxon>Panheteroptera</taxon>
        <taxon>Cimicomorpha</taxon>
        <taxon>Miridae</taxon>
        <taxon>Mirini</taxon>
        <taxon>Apolygus</taxon>
    </lineage>
</organism>
<proteinExistence type="predicted"/>
<dbReference type="Proteomes" id="UP000466442">
    <property type="component" value="Unassembled WGS sequence"/>
</dbReference>
<keyword evidence="2" id="KW-1185">Reference proteome</keyword>
<evidence type="ECO:0000313" key="1">
    <source>
        <dbReference type="EMBL" id="KAF6200191.1"/>
    </source>
</evidence>
<accession>A0A8S9WVS4</accession>
<sequence>MQKNGNVKIINHRSSKGVRIVTLLSLYRILTCNFVLTLQSSKSGLTSNFPRFCLDVVEPKRFERFANRTNKRSRFGPYGSRRGAASFLRNVSEKEPFEKRRIPEGA</sequence>
<dbReference type="AlphaFoldDB" id="A0A8S9WVS4"/>
<dbReference type="EMBL" id="WIXP02000014">
    <property type="protein sequence ID" value="KAF6200191.1"/>
    <property type="molecule type" value="Genomic_DNA"/>
</dbReference>
<evidence type="ECO:0000313" key="2">
    <source>
        <dbReference type="Proteomes" id="UP000466442"/>
    </source>
</evidence>